<keyword evidence="2" id="KW-0472">Membrane</keyword>
<protein>
    <submittedName>
        <fullName evidence="3">Uncharacterized protein</fullName>
    </submittedName>
</protein>
<dbReference type="Proteomes" id="UP001487740">
    <property type="component" value="Unassembled WGS sequence"/>
</dbReference>
<evidence type="ECO:0000313" key="4">
    <source>
        <dbReference type="Proteomes" id="UP001487740"/>
    </source>
</evidence>
<feature type="region of interest" description="Disordered" evidence="1">
    <location>
        <begin position="82"/>
        <end position="129"/>
    </location>
</feature>
<reference evidence="3 4" key="1">
    <citation type="submission" date="2023-03" db="EMBL/GenBank/DDBJ databases">
        <title>High-quality genome of Scylla paramamosain provides insights in environmental adaptation.</title>
        <authorList>
            <person name="Zhang L."/>
        </authorList>
    </citation>
    <scope>NUCLEOTIDE SEQUENCE [LARGE SCALE GENOMIC DNA]</scope>
    <source>
        <strain evidence="3">LZ_2023a</strain>
        <tissue evidence="3">Muscle</tissue>
    </source>
</reference>
<feature type="compositionally biased region" description="Basic and acidic residues" evidence="1">
    <location>
        <begin position="92"/>
        <end position="104"/>
    </location>
</feature>
<sequence>MRENGTSNHQRPCIHVRPGAGCVEGLLPAVYEAALVHSETHHHRPNHSLQPDQSTSAIIYVSIVVVFYVVIIAVLVGTTLRRRGLGSDEPEDTKHLLLYDEKTDSVTTTPAVPTSKDSRGWSPDGVRPG</sequence>
<proteinExistence type="predicted"/>
<evidence type="ECO:0000313" key="3">
    <source>
        <dbReference type="EMBL" id="KAK8405083.1"/>
    </source>
</evidence>
<gene>
    <name evidence="3" type="ORF">O3P69_001573</name>
</gene>
<dbReference type="EMBL" id="JARAKH010000003">
    <property type="protein sequence ID" value="KAK8405083.1"/>
    <property type="molecule type" value="Genomic_DNA"/>
</dbReference>
<dbReference type="AlphaFoldDB" id="A0AAW0V0W2"/>
<evidence type="ECO:0000256" key="1">
    <source>
        <dbReference type="SAM" id="MobiDB-lite"/>
    </source>
</evidence>
<organism evidence="3 4">
    <name type="scientific">Scylla paramamosain</name>
    <name type="common">Mud crab</name>
    <dbReference type="NCBI Taxonomy" id="85552"/>
    <lineage>
        <taxon>Eukaryota</taxon>
        <taxon>Metazoa</taxon>
        <taxon>Ecdysozoa</taxon>
        <taxon>Arthropoda</taxon>
        <taxon>Crustacea</taxon>
        <taxon>Multicrustacea</taxon>
        <taxon>Malacostraca</taxon>
        <taxon>Eumalacostraca</taxon>
        <taxon>Eucarida</taxon>
        <taxon>Decapoda</taxon>
        <taxon>Pleocyemata</taxon>
        <taxon>Brachyura</taxon>
        <taxon>Eubrachyura</taxon>
        <taxon>Portunoidea</taxon>
        <taxon>Portunidae</taxon>
        <taxon>Portuninae</taxon>
        <taxon>Scylla</taxon>
    </lineage>
</organism>
<accession>A0AAW0V0W2</accession>
<keyword evidence="4" id="KW-1185">Reference proteome</keyword>
<keyword evidence="2" id="KW-1133">Transmembrane helix</keyword>
<evidence type="ECO:0000256" key="2">
    <source>
        <dbReference type="SAM" id="Phobius"/>
    </source>
</evidence>
<keyword evidence="2" id="KW-0812">Transmembrane</keyword>
<name>A0AAW0V0W2_SCYPA</name>
<comment type="caution">
    <text evidence="3">The sequence shown here is derived from an EMBL/GenBank/DDBJ whole genome shotgun (WGS) entry which is preliminary data.</text>
</comment>
<feature type="transmembrane region" description="Helical" evidence="2">
    <location>
        <begin position="57"/>
        <end position="77"/>
    </location>
</feature>